<dbReference type="Gene3D" id="1.10.510.10">
    <property type="entry name" value="Transferase(Phosphotransferase) domain 1"/>
    <property type="match status" value="1"/>
</dbReference>
<comment type="caution">
    <text evidence="22">The sequence shown here is derived from an EMBL/GenBank/DDBJ whole genome shotgun (WGS) entry which is preliminary data.</text>
</comment>
<dbReference type="Gene3D" id="3.30.200.20">
    <property type="entry name" value="Phosphorylase Kinase, domain 1"/>
    <property type="match status" value="1"/>
</dbReference>
<keyword evidence="9" id="KW-0677">Repeat</keyword>
<dbReference type="PROSITE" id="PS50011">
    <property type="entry name" value="PROTEIN_KINASE_DOM"/>
    <property type="match status" value="1"/>
</dbReference>
<name>A0A443NGG4_9MAGN</name>
<keyword evidence="5" id="KW-0433">Leucine-rich repeat</keyword>
<feature type="region of interest" description="Disordered" evidence="19">
    <location>
        <begin position="381"/>
        <end position="451"/>
    </location>
</feature>
<dbReference type="GO" id="GO:0004674">
    <property type="term" value="F:protein serine/threonine kinase activity"/>
    <property type="evidence" value="ECO:0007669"/>
    <property type="project" value="UniProtKB-KW"/>
</dbReference>
<dbReference type="EMBL" id="QPKB01000002">
    <property type="protein sequence ID" value="RWR77603.1"/>
    <property type="molecule type" value="Genomic_DNA"/>
</dbReference>
<dbReference type="PRINTS" id="PR00019">
    <property type="entry name" value="LEURICHRPT"/>
</dbReference>
<dbReference type="Pfam" id="PF07714">
    <property type="entry name" value="PK_Tyr_Ser-Thr"/>
    <property type="match status" value="1"/>
</dbReference>
<evidence type="ECO:0000256" key="9">
    <source>
        <dbReference type="ARBA" id="ARBA00022737"/>
    </source>
</evidence>
<keyword evidence="7 20" id="KW-0812">Transmembrane</keyword>
<evidence type="ECO:0000256" key="7">
    <source>
        <dbReference type="ARBA" id="ARBA00022692"/>
    </source>
</evidence>
<proteinExistence type="predicted"/>
<feature type="domain" description="Protein kinase" evidence="21">
    <location>
        <begin position="467"/>
        <end position="781"/>
    </location>
</feature>
<dbReference type="InterPro" id="IPR013210">
    <property type="entry name" value="LRR_N_plant-typ"/>
</dbReference>
<evidence type="ECO:0000256" key="4">
    <source>
        <dbReference type="ARBA" id="ARBA00022553"/>
    </source>
</evidence>
<keyword evidence="15 22" id="KW-0675">Receptor</keyword>
<dbReference type="Pfam" id="PF00560">
    <property type="entry name" value="LRR_1"/>
    <property type="match status" value="6"/>
</dbReference>
<evidence type="ECO:0000256" key="12">
    <source>
        <dbReference type="ARBA" id="ARBA00022840"/>
    </source>
</evidence>
<dbReference type="InterPro" id="IPR011009">
    <property type="entry name" value="Kinase-like_dom_sf"/>
</dbReference>
<dbReference type="InterPro" id="IPR001611">
    <property type="entry name" value="Leu-rich_rpt"/>
</dbReference>
<keyword evidence="23" id="KW-1185">Reference proteome</keyword>
<dbReference type="STRING" id="337451.A0A443NGG4"/>
<evidence type="ECO:0000256" key="20">
    <source>
        <dbReference type="SAM" id="Phobius"/>
    </source>
</evidence>
<evidence type="ECO:0000256" key="14">
    <source>
        <dbReference type="ARBA" id="ARBA00023136"/>
    </source>
</evidence>
<comment type="subcellular location">
    <subcellularLocation>
        <location evidence="1">Membrane</location>
        <topology evidence="1">Single-pass type I membrane protein</topology>
    </subcellularLocation>
</comment>
<dbReference type="PANTHER" id="PTHR48007:SF47">
    <property type="entry name" value="PROTEIN KINASE DOMAIN-CONTAINING PROTEIN"/>
    <property type="match status" value="1"/>
</dbReference>
<evidence type="ECO:0000256" key="15">
    <source>
        <dbReference type="ARBA" id="ARBA00023170"/>
    </source>
</evidence>
<evidence type="ECO:0000259" key="21">
    <source>
        <dbReference type="PROSITE" id="PS50011"/>
    </source>
</evidence>
<keyword evidence="4" id="KW-0597">Phosphoprotein</keyword>
<evidence type="ECO:0000256" key="1">
    <source>
        <dbReference type="ARBA" id="ARBA00004479"/>
    </source>
</evidence>
<evidence type="ECO:0000313" key="22">
    <source>
        <dbReference type="EMBL" id="RWR77603.1"/>
    </source>
</evidence>
<dbReference type="Gene3D" id="3.80.10.10">
    <property type="entry name" value="Ribonuclease Inhibitor"/>
    <property type="match status" value="2"/>
</dbReference>
<evidence type="ECO:0000256" key="17">
    <source>
        <dbReference type="ARBA" id="ARBA00047899"/>
    </source>
</evidence>
<organism evidence="22 23">
    <name type="scientific">Cinnamomum micranthum f. kanehirae</name>
    <dbReference type="NCBI Taxonomy" id="337451"/>
    <lineage>
        <taxon>Eukaryota</taxon>
        <taxon>Viridiplantae</taxon>
        <taxon>Streptophyta</taxon>
        <taxon>Embryophyta</taxon>
        <taxon>Tracheophyta</taxon>
        <taxon>Spermatophyta</taxon>
        <taxon>Magnoliopsida</taxon>
        <taxon>Magnoliidae</taxon>
        <taxon>Laurales</taxon>
        <taxon>Lauraceae</taxon>
        <taxon>Cinnamomum</taxon>
    </lineage>
</organism>
<dbReference type="FunFam" id="1.10.510.10:FF:001023">
    <property type="entry name" value="Os07g0541700 protein"/>
    <property type="match status" value="1"/>
</dbReference>
<dbReference type="FunFam" id="3.80.10.10:FF:000101">
    <property type="entry name" value="LRR receptor-like serine/threonine-protein kinase ERECTA"/>
    <property type="match status" value="1"/>
</dbReference>
<keyword evidence="13 20" id="KW-1133">Transmembrane helix</keyword>
<keyword evidence="14 20" id="KW-0472">Membrane</keyword>
<gene>
    <name evidence="22" type="ORF">CKAN_00609800</name>
</gene>
<evidence type="ECO:0000256" key="3">
    <source>
        <dbReference type="ARBA" id="ARBA00022527"/>
    </source>
</evidence>
<evidence type="ECO:0000256" key="18">
    <source>
        <dbReference type="ARBA" id="ARBA00048679"/>
    </source>
</evidence>
<keyword evidence="8" id="KW-0732">Signal</keyword>
<evidence type="ECO:0000256" key="8">
    <source>
        <dbReference type="ARBA" id="ARBA00022729"/>
    </source>
</evidence>
<feature type="region of interest" description="Disordered" evidence="19">
    <location>
        <begin position="296"/>
        <end position="344"/>
    </location>
</feature>
<feature type="transmembrane region" description="Helical" evidence="20">
    <location>
        <begin position="349"/>
        <end position="372"/>
    </location>
</feature>
<accession>A0A443NGG4</accession>
<evidence type="ECO:0000256" key="2">
    <source>
        <dbReference type="ARBA" id="ARBA00012513"/>
    </source>
</evidence>
<evidence type="ECO:0000256" key="6">
    <source>
        <dbReference type="ARBA" id="ARBA00022679"/>
    </source>
</evidence>
<dbReference type="InterPro" id="IPR000719">
    <property type="entry name" value="Prot_kinase_dom"/>
</dbReference>
<dbReference type="AlphaFoldDB" id="A0A443NGG4"/>
<dbReference type="EC" id="2.7.11.1" evidence="2"/>
<feature type="compositionally biased region" description="Low complexity" evidence="19">
    <location>
        <begin position="302"/>
        <end position="324"/>
    </location>
</feature>
<reference evidence="22 23" key="1">
    <citation type="journal article" date="2019" name="Nat. Plants">
        <title>Stout camphor tree genome fills gaps in understanding of flowering plant genome evolution.</title>
        <authorList>
            <person name="Chaw S.M."/>
            <person name="Liu Y.C."/>
            <person name="Wu Y.W."/>
            <person name="Wang H.Y."/>
            <person name="Lin C.I."/>
            <person name="Wu C.S."/>
            <person name="Ke H.M."/>
            <person name="Chang L.Y."/>
            <person name="Hsu C.Y."/>
            <person name="Yang H.T."/>
            <person name="Sudianto E."/>
            <person name="Hsu M.H."/>
            <person name="Wu K.P."/>
            <person name="Wang L.N."/>
            <person name="Leebens-Mack J.H."/>
            <person name="Tsai I.J."/>
        </authorList>
    </citation>
    <scope>NUCLEOTIDE SEQUENCE [LARGE SCALE GENOMIC DNA]</scope>
    <source>
        <strain evidence="23">cv. Chaw 1501</strain>
        <tissue evidence="22">Young leaves</tissue>
    </source>
</reference>
<dbReference type="PROSITE" id="PS51450">
    <property type="entry name" value="LRR"/>
    <property type="match status" value="1"/>
</dbReference>
<keyword evidence="10" id="KW-0547">Nucleotide-binding</keyword>
<evidence type="ECO:0000256" key="16">
    <source>
        <dbReference type="ARBA" id="ARBA00023180"/>
    </source>
</evidence>
<evidence type="ECO:0000256" key="11">
    <source>
        <dbReference type="ARBA" id="ARBA00022777"/>
    </source>
</evidence>
<dbReference type="GO" id="GO:0016020">
    <property type="term" value="C:membrane"/>
    <property type="evidence" value="ECO:0007669"/>
    <property type="project" value="UniProtKB-SubCell"/>
</dbReference>
<protein>
    <recommendedName>
        <fullName evidence="2">non-specific serine/threonine protein kinase</fullName>
        <ecNumber evidence="2">2.7.11.1</ecNumber>
    </recommendedName>
</protein>
<comment type="catalytic activity">
    <reaction evidence="17">
        <text>L-threonyl-[protein] + ATP = O-phospho-L-threonyl-[protein] + ADP + H(+)</text>
        <dbReference type="Rhea" id="RHEA:46608"/>
        <dbReference type="Rhea" id="RHEA-COMP:11060"/>
        <dbReference type="Rhea" id="RHEA-COMP:11605"/>
        <dbReference type="ChEBI" id="CHEBI:15378"/>
        <dbReference type="ChEBI" id="CHEBI:30013"/>
        <dbReference type="ChEBI" id="CHEBI:30616"/>
        <dbReference type="ChEBI" id="CHEBI:61977"/>
        <dbReference type="ChEBI" id="CHEBI:456216"/>
        <dbReference type="EC" id="2.7.11.1"/>
    </reaction>
</comment>
<feature type="compositionally biased region" description="Acidic residues" evidence="19">
    <location>
        <begin position="421"/>
        <end position="433"/>
    </location>
</feature>
<sequence>MTFRSSILRFPWTTPVFHVFLLLQLLFPLHLSGLNTDGSLLLSLKYSVLSDPGSVLGSWNYSDQTPCSWNGVVCTGIPGAFDNSSRVVSLVLPNAKLLGSIPPDLGYIQYLRHLDLSHNSFNGTLPFSLFNASELRILDLSDNEVSGGLPELIGNLKNLQFLNLSGNALTGKIPDNLTALTNLTVVSLSNNYFSGGLPKGFDSVEILDLASNLVNGSLPPDFGGGKLRSLNLSYNRLSGEISPEFASRIPANANLNLSFNNLTGEIPDSLIAQKAESFAGNSDLCGKPLKNPCGFSPPSEVSPNASTPSSPPAFAAFPKTTNATGDGESPTPGSSTRRRQSEGGLKPGVIAGIVVGDLAGIGILSMLFLCMYEAKKRKKRSETVAAESKKVAARGNEELSSESGGRVWSCLSKRGGKSNEEDTSESESEEEVEERSYSNLEQQQRKKTGSLVTVDGESELELETLLKASAYILGATATSIVYKAVLEDGTSFAVRRIGESGLSRFRDFENQVKAMAKLRHPNLVRIRGFYWGEDEKLVIYDYVPNGSLANATYKKIGSSSPRSLPWDVRLRIARGVARGLTYLHEKKYVHGNLKPSNILLGPDMDPKIGDFGLERLVSGDTSSKTHGDSARHFGSKRSTLSRESLPDVPTGTTPSPSPGLSTGGPSPYHAPESLKNLKPHPKWDVYSFGIVLLELVSGKVYSEAELTQWTAGFVVEDNVRVLRMADVAIRAELEANEDALLACFKLGFSCASVVPQKRPCMKEALQILDKLPSSTPHFRFS</sequence>
<evidence type="ECO:0000256" key="19">
    <source>
        <dbReference type="SAM" id="MobiDB-lite"/>
    </source>
</evidence>
<dbReference type="InterPro" id="IPR032675">
    <property type="entry name" value="LRR_dom_sf"/>
</dbReference>
<evidence type="ECO:0000256" key="10">
    <source>
        <dbReference type="ARBA" id="ARBA00022741"/>
    </source>
</evidence>
<dbReference type="SUPFAM" id="SSF52058">
    <property type="entry name" value="L domain-like"/>
    <property type="match status" value="1"/>
</dbReference>
<keyword evidence="11 22" id="KW-0418">Kinase</keyword>
<dbReference type="GO" id="GO:0005524">
    <property type="term" value="F:ATP binding"/>
    <property type="evidence" value="ECO:0007669"/>
    <property type="project" value="UniProtKB-KW"/>
</dbReference>
<dbReference type="InterPro" id="IPR046959">
    <property type="entry name" value="PRK1-6/SRF4-like"/>
</dbReference>
<dbReference type="PANTHER" id="PTHR48007">
    <property type="entry name" value="LEUCINE-RICH REPEAT RECEPTOR-LIKE PROTEIN KINASE PXC1"/>
    <property type="match status" value="1"/>
</dbReference>
<evidence type="ECO:0000313" key="23">
    <source>
        <dbReference type="Proteomes" id="UP000283530"/>
    </source>
</evidence>
<dbReference type="InterPro" id="IPR001245">
    <property type="entry name" value="Ser-Thr/Tyr_kinase_cat_dom"/>
</dbReference>
<keyword evidence="16" id="KW-0325">Glycoprotein</keyword>
<keyword evidence="6" id="KW-0808">Transferase</keyword>
<feature type="region of interest" description="Disordered" evidence="19">
    <location>
        <begin position="619"/>
        <end position="673"/>
    </location>
</feature>
<comment type="catalytic activity">
    <reaction evidence="18">
        <text>L-seryl-[protein] + ATP = O-phospho-L-seryl-[protein] + ADP + H(+)</text>
        <dbReference type="Rhea" id="RHEA:17989"/>
        <dbReference type="Rhea" id="RHEA-COMP:9863"/>
        <dbReference type="Rhea" id="RHEA-COMP:11604"/>
        <dbReference type="ChEBI" id="CHEBI:15378"/>
        <dbReference type="ChEBI" id="CHEBI:29999"/>
        <dbReference type="ChEBI" id="CHEBI:30616"/>
        <dbReference type="ChEBI" id="CHEBI:83421"/>
        <dbReference type="ChEBI" id="CHEBI:456216"/>
        <dbReference type="EC" id="2.7.11.1"/>
    </reaction>
</comment>
<feature type="compositionally biased region" description="Low complexity" evidence="19">
    <location>
        <begin position="649"/>
        <end position="667"/>
    </location>
</feature>
<evidence type="ECO:0000256" key="13">
    <source>
        <dbReference type="ARBA" id="ARBA00022989"/>
    </source>
</evidence>
<keyword evidence="3" id="KW-0723">Serine/threonine-protein kinase</keyword>
<dbReference type="Proteomes" id="UP000283530">
    <property type="component" value="Unassembled WGS sequence"/>
</dbReference>
<dbReference type="Pfam" id="PF08263">
    <property type="entry name" value="LRRNT_2"/>
    <property type="match status" value="1"/>
</dbReference>
<dbReference type="SUPFAM" id="SSF56112">
    <property type="entry name" value="Protein kinase-like (PK-like)"/>
    <property type="match status" value="1"/>
</dbReference>
<dbReference type="FunFam" id="3.80.10.10:FF:000722">
    <property type="entry name" value="Leucine-rich repeat receptor-like protein kinase"/>
    <property type="match status" value="1"/>
</dbReference>
<evidence type="ECO:0000256" key="5">
    <source>
        <dbReference type="ARBA" id="ARBA00022614"/>
    </source>
</evidence>
<dbReference type="OrthoDB" id="346907at2759"/>
<keyword evidence="12" id="KW-0067">ATP-binding</keyword>